<evidence type="ECO:0000259" key="2">
    <source>
        <dbReference type="Pfam" id="PF12825"/>
    </source>
</evidence>
<evidence type="ECO:0000313" key="4">
    <source>
        <dbReference type="EMBL" id="KAF4468262.1"/>
    </source>
</evidence>
<accession>A0A8H4LF35</accession>
<feature type="compositionally biased region" description="Polar residues" evidence="1">
    <location>
        <begin position="587"/>
        <end position="601"/>
    </location>
</feature>
<keyword evidence="5" id="KW-1185">Reference proteome</keyword>
<dbReference type="InterPro" id="IPR024555">
    <property type="entry name" value="PX-associated"/>
</dbReference>
<dbReference type="GO" id="GO:0035091">
    <property type="term" value="F:phosphatidylinositol binding"/>
    <property type="evidence" value="ECO:0007669"/>
    <property type="project" value="TreeGrafter"/>
</dbReference>
<proteinExistence type="predicted"/>
<dbReference type="OrthoDB" id="2117459at2759"/>
<feature type="domain" description="PX-associated" evidence="3">
    <location>
        <begin position="3"/>
        <end position="178"/>
    </location>
</feature>
<dbReference type="PANTHER" id="PTHR47185:SF2">
    <property type="entry name" value="FUNGAL PROTEIN"/>
    <property type="match status" value="1"/>
</dbReference>
<feature type="compositionally biased region" description="Basic and acidic residues" evidence="1">
    <location>
        <begin position="569"/>
        <end position="586"/>
    </location>
</feature>
<feature type="domain" description="PX" evidence="2">
    <location>
        <begin position="230"/>
        <end position="426"/>
    </location>
</feature>
<dbReference type="Pfam" id="PF12828">
    <property type="entry name" value="PXB"/>
    <property type="match status" value="1"/>
</dbReference>
<feature type="region of interest" description="Disordered" evidence="1">
    <location>
        <begin position="49"/>
        <end position="110"/>
    </location>
</feature>
<dbReference type="Pfam" id="PF12825">
    <property type="entry name" value="DUF3818"/>
    <property type="match status" value="1"/>
</dbReference>
<feature type="region of interest" description="Disordered" evidence="1">
    <location>
        <begin position="569"/>
        <end position="601"/>
    </location>
</feature>
<organism evidence="4 5">
    <name type="scientific">Fusarium albosuccineum</name>
    <dbReference type="NCBI Taxonomy" id="1237068"/>
    <lineage>
        <taxon>Eukaryota</taxon>
        <taxon>Fungi</taxon>
        <taxon>Dikarya</taxon>
        <taxon>Ascomycota</taxon>
        <taxon>Pezizomycotina</taxon>
        <taxon>Sordariomycetes</taxon>
        <taxon>Hypocreomycetidae</taxon>
        <taxon>Hypocreales</taxon>
        <taxon>Nectriaceae</taxon>
        <taxon>Fusarium</taxon>
        <taxon>Fusarium decemcellulare species complex</taxon>
    </lineage>
</organism>
<dbReference type="PANTHER" id="PTHR47185">
    <property type="entry name" value="PX DOMAIN-CONTAINING PROTEIN YPR097W"/>
    <property type="match status" value="1"/>
</dbReference>
<evidence type="ECO:0000259" key="3">
    <source>
        <dbReference type="Pfam" id="PF12828"/>
    </source>
</evidence>
<feature type="compositionally biased region" description="Low complexity" evidence="1">
    <location>
        <begin position="66"/>
        <end position="82"/>
    </location>
</feature>
<feature type="compositionally biased region" description="Basic and acidic residues" evidence="1">
    <location>
        <begin position="86"/>
        <end position="101"/>
    </location>
</feature>
<comment type="caution">
    <text evidence="4">The sequence shown here is derived from an EMBL/GenBank/DDBJ whole genome shotgun (WGS) entry which is preliminary data.</text>
</comment>
<gene>
    <name evidence="4" type="ORF">FALBO_4881</name>
</gene>
<dbReference type="InterPro" id="IPR047168">
    <property type="entry name" value="LEC1-like"/>
</dbReference>
<evidence type="ECO:0000313" key="5">
    <source>
        <dbReference type="Proteomes" id="UP000554235"/>
    </source>
</evidence>
<protein>
    <submittedName>
        <fullName evidence="4">Uncharacterized protein</fullName>
    </submittedName>
</protein>
<evidence type="ECO:0000256" key="1">
    <source>
        <dbReference type="SAM" id="MobiDB-lite"/>
    </source>
</evidence>
<sequence length="758" mass="83337">MTPATLAPEQTHALFDILSHHETYAEIEGFKFPDAVTGYGYPFARTTVASQAPQSAPPSVGWRSWTGTPAASAPATPRSGTPVPVKEGKERTSGESEKPDQDEGGPSTSPVLQTMLSRFVLPLPGVRELPREFWSVRVQGLLARLGEAELSESYDKGALGTRKVLATGASGLLEMIGRGALGGVRRVQRSGGVSTKGGDQETEYDRTKAAELVKAWEDAVERLIYGDLVDELFNHFSKTDDFESHSPVIKAAAEYAIIHLATFIHHIFVLSPEGQYLLKLLENVHNLIPYKMVKQTLRMGNAATMISAMMRLLLAKLSVTSITNWVGLTANADDGMNLLQRIISLVLSWDSSEFRKSADKVEKAKERPSDEMLEAIRQYIALGREEHKTVRNASAEHSQSIITAIFNGSNPALTTELTDQKHAQCLEYYSALLSVRDRESITTALCRQPPDLFTAMIKDVFTAYEPIIRTVHSQVDLREHLEAGQTFIEDFIKTSKPKKAEGTATPLRSVMGGETKPGKMPSVDDYVELFMRNRGLMYKWIHSLAASCPDIWEELRKWANDAVSKFRQERKAHETQTKDNNTKSEDNAAQTNTNASSGATNMSIMDKRLNELFRSLPQASQQPVLGALDNHATYLAQLEALSLCRLQRVIDSDDSDSGNMLGPGVYLSRWQSLLEGTAITPGAPKGSVRHGKDVKHTMTMGKTGVAGIEKAREAALQAALQEVEEGPEAPDVDVVVREMSDGFRKLLQEVGGKDMPTT</sequence>
<dbReference type="EMBL" id="JAADYS010000637">
    <property type="protein sequence ID" value="KAF4468262.1"/>
    <property type="molecule type" value="Genomic_DNA"/>
</dbReference>
<dbReference type="InterPro" id="IPR024554">
    <property type="entry name" value="LEC1-like_C"/>
</dbReference>
<reference evidence="4 5" key="1">
    <citation type="submission" date="2020-01" db="EMBL/GenBank/DDBJ databases">
        <title>Identification and distribution of gene clusters putatively required for synthesis of sphingolipid metabolism inhibitors in phylogenetically diverse species of the filamentous fungus Fusarium.</title>
        <authorList>
            <person name="Kim H.-S."/>
            <person name="Busman M."/>
            <person name="Brown D.W."/>
            <person name="Divon H."/>
            <person name="Uhlig S."/>
            <person name="Proctor R.H."/>
        </authorList>
    </citation>
    <scope>NUCLEOTIDE SEQUENCE [LARGE SCALE GENOMIC DNA]</scope>
    <source>
        <strain evidence="4 5">NRRL 20459</strain>
    </source>
</reference>
<dbReference type="Proteomes" id="UP000554235">
    <property type="component" value="Unassembled WGS sequence"/>
</dbReference>
<dbReference type="AlphaFoldDB" id="A0A8H4LF35"/>
<name>A0A8H4LF35_9HYPO</name>